<sequence>MERDMAMMGDKLILRGLKFYGFHGAIPEEKTLGQMFMLDIDAWMCLKKAGLSDNLADSVSYVDIYKLVLITNMREFARDN</sequence>
<dbReference type="ExpressionAtlas" id="A0A178U6Q3">
    <property type="expression patterns" value="baseline and differential"/>
</dbReference>
<evidence type="ECO:0000313" key="9">
    <source>
        <dbReference type="EMBL" id="OAO89588.1"/>
    </source>
</evidence>
<comment type="pathway">
    <text evidence="2">Cofactor biosynthesis; tetrahydrofolate biosynthesis; 2-amino-4-hydroxy-6-hydroxymethyl-7,8-dihydropteridine diphosphate from 7,8-dihydroneopterin triphosphate: step 3/4.</text>
</comment>
<dbReference type="InterPro" id="IPR006157">
    <property type="entry name" value="FolB_dom"/>
</dbReference>
<dbReference type="NCBIfam" id="TIGR00526">
    <property type="entry name" value="folB_dom"/>
    <property type="match status" value="1"/>
</dbReference>
<accession>A0A178U6Q3</accession>
<evidence type="ECO:0000256" key="6">
    <source>
        <dbReference type="ARBA" id="ARBA00023239"/>
    </source>
</evidence>
<dbReference type="EMBL" id="LUHQ01000005">
    <property type="protein sequence ID" value="OAO89588.1"/>
    <property type="molecule type" value="Genomic_DNA"/>
</dbReference>
<comment type="catalytic activity">
    <reaction evidence="1">
        <text>7,8-dihydroneopterin = 6-hydroxymethyl-7,8-dihydropterin + glycolaldehyde</text>
        <dbReference type="Rhea" id="RHEA:10540"/>
        <dbReference type="ChEBI" id="CHEBI:17001"/>
        <dbReference type="ChEBI" id="CHEBI:17071"/>
        <dbReference type="ChEBI" id="CHEBI:44841"/>
        <dbReference type="EC" id="4.1.2.25"/>
    </reaction>
</comment>
<reference evidence="10" key="1">
    <citation type="journal article" date="2016" name="Proc. Natl. Acad. Sci. U.S.A.">
        <title>Chromosome-level assembly of Arabidopsis thaliana Ler reveals the extent of translocation and inversion polymorphisms.</title>
        <authorList>
            <person name="Zapata L."/>
            <person name="Ding J."/>
            <person name="Willing E.M."/>
            <person name="Hartwig B."/>
            <person name="Bezdan D."/>
            <person name="Jiao W.B."/>
            <person name="Patel V."/>
            <person name="Velikkakam James G."/>
            <person name="Koornneef M."/>
            <person name="Ossowski S."/>
            <person name="Schneeberger K."/>
        </authorList>
    </citation>
    <scope>NUCLEOTIDE SEQUENCE [LARGE SCALE GENOMIC DNA]</scope>
    <source>
        <strain evidence="10">cv. Landsberg erecta</strain>
    </source>
</reference>
<dbReference type="AlphaFoldDB" id="A0A178U6Q3"/>
<dbReference type="EC" id="4.1.2.25" evidence="4"/>
<proteinExistence type="inferred from homology"/>
<name>A0A178U6Q3_ARATH</name>
<evidence type="ECO:0000256" key="3">
    <source>
        <dbReference type="ARBA" id="ARBA00005708"/>
    </source>
</evidence>
<feature type="domain" description="Dihydroneopterin aldolase/epimerase" evidence="8">
    <location>
        <begin position="12"/>
        <end position="78"/>
    </location>
</feature>
<evidence type="ECO:0000256" key="7">
    <source>
        <dbReference type="ARBA" id="ARBA00032903"/>
    </source>
</evidence>
<keyword evidence="6" id="KW-0456">Lyase</keyword>
<protein>
    <recommendedName>
        <fullName evidence="4">dihydroneopterin aldolase</fullName>
        <ecNumber evidence="4">4.1.2.25</ecNumber>
    </recommendedName>
    <alternativeName>
        <fullName evidence="7">7,8-dihydroneopterin aldolase</fullName>
    </alternativeName>
</protein>
<comment type="similarity">
    <text evidence="3">Belongs to the DHNA family.</text>
</comment>
<dbReference type="Gene3D" id="3.30.1130.10">
    <property type="match status" value="1"/>
</dbReference>
<evidence type="ECO:0000256" key="4">
    <source>
        <dbReference type="ARBA" id="ARBA00013043"/>
    </source>
</evidence>
<dbReference type="SMART" id="SM00905">
    <property type="entry name" value="FolB"/>
    <property type="match status" value="1"/>
</dbReference>
<dbReference type="SUPFAM" id="SSF55620">
    <property type="entry name" value="Tetrahydrobiopterin biosynthesis enzymes-like"/>
    <property type="match status" value="1"/>
</dbReference>
<evidence type="ECO:0000256" key="2">
    <source>
        <dbReference type="ARBA" id="ARBA00005013"/>
    </source>
</evidence>
<organism evidence="9 10">
    <name type="scientific">Arabidopsis thaliana</name>
    <name type="common">Mouse-ear cress</name>
    <dbReference type="NCBI Taxonomy" id="3702"/>
    <lineage>
        <taxon>Eukaryota</taxon>
        <taxon>Viridiplantae</taxon>
        <taxon>Streptophyta</taxon>
        <taxon>Embryophyta</taxon>
        <taxon>Tracheophyta</taxon>
        <taxon>Spermatophyta</taxon>
        <taxon>Magnoliopsida</taxon>
        <taxon>eudicotyledons</taxon>
        <taxon>Gunneridae</taxon>
        <taxon>Pentapetalae</taxon>
        <taxon>rosids</taxon>
        <taxon>malvids</taxon>
        <taxon>Brassicales</taxon>
        <taxon>Brassicaceae</taxon>
        <taxon>Camelineae</taxon>
        <taxon>Arabidopsis</taxon>
    </lineage>
</organism>
<dbReference type="Pfam" id="PF02152">
    <property type="entry name" value="FolB"/>
    <property type="match status" value="1"/>
</dbReference>
<dbReference type="PANTHER" id="PTHR42844:SF1">
    <property type="entry name" value="DIHYDRONEOPTERIN ALDOLASE 1-RELATED"/>
    <property type="match status" value="1"/>
</dbReference>
<keyword evidence="5" id="KW-0289">Folate biosynthesis</keyword>
<dbReference type="GO" id="GO:0046656">
    <property type="term" value="P:folic acid biosynthetic process"/>
    <property type="evidence" value="ECO:0007669"/>
    <property type="project" value="UniProtKB-KW"/>
</dbReference>
<evidence type="ECO:0000256" key="1">
    <source>
        <dbReference type="ARBA" id="ARBA00001353"/>
    </source>
</evidence>
<dbReference type="PANTHER" id="PTHR42844">
    <property type="entry name" value="DIHYDRONEOPTERIN ALDOLASE 1-RELATED"/>
    <property type="match status" value="1"/>
</dbReference>
<evidence type="ECO:0000259" key="8">
    <source>
        <dbReference type="SMART" id="SM00905"/>
    </source>
</evidence>
<evidence type="ECO:0000313" key="10">
    <source>
        <dbReference type="Proteomes" id="UP000078284"/>
    </source>
</evidence>
<gene>
    <name evidence="9" type="ordered locus">AXX17_At5g62530</name>
</gene>
<dbReference type="Proteomes" id="UP000078284">
    <property type="component" value="Chromosome 5"/>
</dbReference>
<dbReference type="GO" id="GO:0004150">
    <property type="term" value="F:dihydroneopterin aldolase activity"/>
    <property type="evidence" value="ECO:0007669"/>
    <property type="project" value="UniProtKB-EC"/>
</dbReference>
<dbReference type="InterPro" id="IPR043133">
    <property type="entry name" value="GTP-CH-I_C/QueF"/>
</dbReference>
<evidence type="ECO:0000256" key="5">
    <source>
        <dbReference type="ARBA" id="ARBA00022909"/>
    </source>
</evidence>
<comment type="caution">
    <text evidence="9">The sequence shown here is derived from an EMBL/GenBank/DDBJ whole genome shotgun (WGS) entry which is preliminary data.</text>
</comment>
<dbReference type="InterPro" id="IPR006156">
    <property type="entry name" value="Dihydroneopterin_aldolase"/>
</dbReference>